<name>A0A382YC21_9ZZZZ</name>
<gene>
    <name evidence="1" type="ORF">METZ01_LOCUS433494</name>
</gene>
<proteinExistence type="predicted"/>
<dbReference type="Gene3D" id="2.60.120.620">
    <property type="entry name" value="q2cbj1_9rhob like domain"/>
    <property type="match status" value="1"/>
</dbReference>
<dbReference type="EMBL" id="UINC01174490">
    <property type="protein sequence ID" value="SVD80640.1"/>
    <property type="molecule type" value="Genomic_DNA"/>
</dbReference>
<sequence>MKNYQIYKLFPTPVFHFRVENYQELNTELENYILDLRKKDEKGQKKSNAGGWHSHNFDLANDNTAKKFAKIFEKFYKKVIINEMGWKYDSNKVKMEAMWSIINKKGSFNIQHNHANAYLSSAYYVRYPEKSGSIKFFDPREQKNIRYPKIKNYTDISAVITEITPKEGDLLIFPSYLYHSVGENLSEDDRIIVSFNINIDY</sequence>
<protein>
    <recommendedName>
        <fullName evidence="2">JmjC domain-containing protein</fullName>
    </recommendedName>
</protein>
<dbReference type="AlphaFoldDB" id="A0A382YC21"/>
<organism evidence="1">
    <name type="scientific">marine metagenome</name>
    <dbReference type="NCBI Taxonomy" id="408172"/>
    <lineage>
        <taxon>unclassified sequences</taxon>
        <taxon>metagenomes</taxon>
        <taxon>ecological metagenomes</taxon>
    </lineage>
</organism>
<dbReference type="SUPFAM" id="SSF51197">
    <property type="entry name" value="Clavaminate synthase-like"/>
    <property type="match status" value="1"/>
</dbReference>
<evidence type="ECO:0008006" key="2">
    <source>
        <dbReference type="Google" id="ProtNLM"/>
    </source>
</evidence>
<accession>A0A382YC21</accession>
<evidence type="ECO:0000313" key="1">
    <source>
        <dbReference type="EMBL" id="SVD80640.1"/>
    </source>
</evidence>
<reference evidence="1" key="1">
    <citation type="submission" date="2018-05" db="EMBL/GenBank/DDBJ databases">
        <authorList>
            <person name="Lanie J.A."/>
            <person name="Ng W.-L."/>
            <person name="Kazmierczak K.M."/>
            <person name="Andrzejewski T.M."/>
            <person name="Davidsen T.M."/>
            <person name="Wayne K.J."/>
            <person name="Tettelin H."/>
            <person name="Glass J.I."/>
            <person name="Rusch D."/>
            <person name="Podicherti R."/>
            <person name="Tsui H.-C.T."/>
            <person name="Winkler M.E."/>
        </authorList>
    </citation>
    <scope>NUCLEOTIDE SEQUENCE</scope>
</reference>
<dbReference type="Pfam" id="PF13759">
    <property type="entry name" value="2OG-FeII_Oxy_5"/>
    <property type="match status" value="1"/>
</dbReference>
<dbReference type="NCBIfam" id="TIGR02466">
    <property type="entry name" value="TIGR02466 family protein"/>
    <property type="match status" value="1"/>
</dbReference>
<dbReference type="InterPro" id="IPR012668">
    <property type="entry name" value="CHP02466"/>
</dbReference>